<protein>
    <submittedName>
        <fullName evidence="1">Uncharacterized protein</fullName>
    </submittedName>
</protein>
<dbReference type="PROSITE" id="PS51257">
    <property type="entry name" value="PROKAR_LIPOPROTEIN"/>
    <property type="match status" value="1"/>
</dbReference>
<name>A0A6L6QJP9_9BURK</name>
<sequence length="189" mass="18689">MKVQLLGAALLAATVAGCGGKAQFVVGGTLSGLSNQGLVLQLDGGNDLPVAAGATSFSFPNSISYGTEYNVSIKSQPAHMTCTVVNPTGSAGHTTVINVAISCSQNSYTLGGTIKNLTTDGLVIVNGANGSLTVAKGSPTFTMPGSLPVGTAYGLTVFTQPTGQSCTISNASGVMGDANVTSPVVDCTP</sequence>
<gene>
    <name evidence="1" type="ORF">GM658_17545</name>
</gene>
<organism evidence="1 2">
    <name type="scientific">Massilia eburnea</name>
    <dbReference type="NCBI Taxonomy" id="1776165"/>
    <lineage>
        <taxon>Bacteria</taxon>
        <taxon>Pseudomonadati</taxon>
        <taxon>Pseudomonadota</taxon>
        <taxon>Betaproteobacteria</taxon>
        <taxon>Burkholderiales</taxon>
        <taxon>Oxalobacteraceae</taxon>
        <taxon>Telluria group</taxon>
        <taxon>Massilia</taxon>
    </lineage>
</organism>
<proteinExistence type="predicted"/>
<keyword evidence="2" id="KW-1185">Reference proteome</keyword>
<dbReference type="OrthoDB" id="8702084at2"/>
<reference evidence="1 2" key="1">
    <citation type="submission" date="2019-11" db="EMBL/GenBank/DDBJ databases">
        <title>Type strains purchased from KCTC, JCM and DSMZ.</title>
        <authorList>
            <person name="Lu H."/>
        </authorList>
    </citation>
    <scope>NUCLEOTIDE SEQUENCE [LARGE SCALE GENOMIC DNA]</scope>
    <source>
        <strain evidence="1 2">JCM 31587</strain>
    </source>
</reference>
<evidence type="ECO:0000313" key="1">
    <source>
        <dbReference type="EMBL" id="MTW12415.1"/>
    </source>
</evidence>
<dbReference type="AlphaFoldDB" id="A0A6L6QJP9"/>
<comment type="caution">
    <text evidence="1">The sequence shown here is derived from an EMBL/GenBank/DDBJ whole genome shotgun (WGS) entry which is preliminary data.</text>
</comment>
<accession>A0A6L6QJP9</accession>
<evidence type="ECO:0000313" key="2">
    <source>
        <dbReference type="Proteomes" id="UP000472320"/>
    </source>
</evidence>
<dbReference type="RefSeq" id="WP_155455346.1">
    <property type="nucleotide sequence ID" value="NZ_WNKX01000013.1"/>
</dbReference>
<dbReference type="Proteomes" id="UP000472320">
    <property type="component" value="Unassembled WGS sequence"/>
</dbReference>
<dbReference type="EMBL" id="WNKX01000013">
    <property type="protein sequence ID" value="MTW12415.1"/>
    <property type="molecule type" value="Genomic_DNA"/>
</dbReference>